<dbReference type="Proteomes" id="UP001177003">
    <property type="component" value="Chromosome 7"/>
</dbReference>
<organism evidence="1 2">
    <name type="scientific">Lactuca saligna</name>
    <name type="common">Willowleaf lettuce</name>
    <dbReference type="NCBI Taxonomy" id="75948"/>
    <lineage>
        <taxon>Eukaryota</taxon>
        <taxon>Viridiplantae</taxon>
        <taxon>Streptophyta</taxon>
        <taxon>Embryophyta</taxon>
        <taxon>Tracheophyta</taxon>
        <taxon>Spermatophyta</taxon>
        <taxon>Magnoliopsida</taxon>
        <taxon>eudicotyledons</taxon>
        <taxon>Gunneridae</taxon>
        <taxon>Pentapetalae</taxon>
        <taxon>asterids</taxon>
        <taxon>campanulids</taxon>
        <taxon>Asterales</taxon>
        <taxon>Asteraceae</taxon>
        <taxon>Cichorioideae</taxon>
        <taxon>Cichorieae</taxon>
        <taxon>Lactucinae</taxon>
        <taxon>Lactuca</taxon>
    </lineage>
</organism>
<dbReference type="AlphaFoldDB" id="A0AA36EHZ4"/>
<proteinExistence type="predicted"/>
<protein>
    <submittedName>
        <fullName evidence="1">Uncharacterized protein</fullName>
    </submittedName>
</protein>
<evidence type="ECO:0000313" key="1">
    <source>
        <dbReference type="EMBL" id="CAI9294100.1"/>
    </source>
</evidence>
<keyword evidence="2" id="KW-1185">Reference proteome</keyword>
<gene>
    <name evidence="1" type="ORF">LSALG_LOCUS33092</name>
</gene>
<name>A0AA36EHZ4_LACSI</name>
<reference evidence="1" key="1">
    <citation type="submission" date="2023-04" db="EMBL/GenBank/DDBJ databases">
        <authorList>
            <person name="Vijverberg K."/>
            <person name="Xiong W."/>
            <person name="Schranz E."/>
        </authorList>
    </citation>
    <scope>NUCLEOTIDE SEQUENCE</scope>
</reference>
<dbReference type="EMBL" id="OX465083">
    <property type="protein sequence ID" value="CAI9294100.1"/>
    <property type="molecule type" value="Genomic_DNA"/>
</dbReference>
<accession>A0AA36EHZ4</accession>
<evidence type="ECO:0000313" key="2">
    <source>
        <dbReference type="Proteomes" id="UP001177003"/>
    </source>
</evidence>
<sequence length="134" mass="15314">MGFPSQNGCEFRVPYRPILLLPFHCRFRFIAADLQSEVVAARCSVSFAHPKLFSRCLAAESTTYYSSSLFFSLPWIFSRRRGNCVATRVTLYLRRSSISVIGTNLCYRAIPVCTLLYLSGLRFDSYTSICNLRK</sequence>